<accession>A0A3A8PSJ7</accession>
<keyword evidence="5 7" id="KW-0548">Nucleotidyltransferase</keyword>
<dbReference type="SUPFAM" id="SSF53448">
    <property type="entry name" value="Nucleotide-diphospho-sugar transferases"/>
    <property type="match status" value="1"/>
</dbReference>
<dbReference type="Pfam" id="PF00483">
    <property type="entry name" value="NTP_transferase"/>
    <property type="match status" value="1"/>
</dbReference>
<dbReference type="PANTHER" id="PTHR43197:SF1">
    <property type="entry name" value="UTP--GLUCOSE-1-PHOSPHATE URIDYLYLTRANSFERASE"/>
    <property type="match status" value="1"/>
</dbReference>
<proteinExistence type="inferred from homology"/>
<comment type="catalytic activity">
    <reaction evidence="6 7">
        <text>alpha-D-glucose 1-phosphate + UTP + H(+) = UDP-alpha-D-glucose + diphosphate</text>
        <dbReference type="Rhea" id="RHEA:19889"/>
        <dbReference type="ChEBI" id="CHEBI:15378"/>
        <dbReference type="ChEBI" id="CHEBI:33019"/>
        <dbReference type="ChEBI" id="CHEBI:46398"/>
        <dbReference type="ChEBI" id="CHEBI:58601"/>
        <dbReference type="ChEBI" id="CHEBI:58885"/>
        <dbReference type="EC" id="2.7.7.9"/>
    </reaction>
</comment>
<dbReference type="Gene3D" id="3.90.550.10">
    <property type="entry name" value="Spore Coat Polysaccharide Biosynthesis Protein SpsA, Chain A"/>
    <property type="match status" value="1"/>
</dbReference>
<evidence type="ECO:0000256" key="3">
    <source>
        <dbReference type="ARBA" id="ARBA00019048"/>
    </source>
</evidence>
<dbReference type="Proteomes" id="UP000267003">
    <property type="component" value="Unassembled WGS sequence"/>
</dbReference>
<keyword evidence="4 7" id="KW-0808">Transferase</keyword>
<keyword evidence="10" id="KW-1185">Reference proteome</keyword>
<feature type="domain" description="Nucleotidyl transferase" evidence="8">
    <location>
        <begin position="15"/>
        <end position="276"/>
    </location>
</feature>
<evidence type="ECO:0000256" key="6">
    <source>
        <dbReference type="ARBA" id="ARBA00048128"/>
    </source>
</evidence>
<dbReference type="GO" id="GO:0006011">
    <property type="term" value="P:UDP-alpha-D-glucose metabolic process"/>
    <property type="evidence" value="ECO:0007669"/>
    <property type="project" value="InterPro"/>
</dbReference>
<organism evidence="9 10">
    <name type="scientific">Corallococcus aberystwythensis</name>
    <dbReference type="NCBI Taxonomy" id="2316722"/>
    <lineage>
        <taxon>Bacteria</taxon>
        <taxon>Pseudomonadati</taxon>
        <taxon>Myxococcota</taxon>
        <taxon>Myxococcia</taxon>
        <taxon>Myxococcales</taxon>
        <taxon>Cystobacterineae</taxon>
        <taxon>Myxococcaceae</taxon>
        <taxon>Corallococcus</taxon>
    </lineage>
</organism>
<reference evidence="10" key="1">
    <citation type="submission" date="2018-09" db="EMBL/GenBank/DDBJ databases">
        <authorList>
            <person name="Livingstone P.G."/>
            <person name="Whitworth D.E."/>
        </authorList>
    </citation>
    <scope>NUCLEOTIDE SEQUENCE [LARGE SCALE GENOMIC DNA]</scope>
    <source>
        <strain evidence="10">AB050A</strain>
    </source>
</reference>
<dbReference type="NCBIfam" id="TIGR01099">
    <property type="entry name" value="galU"/>
    <property type="match status" value="1"/>
</dbReference>
<dbReference type="CDD" id="cd02541">
    <property type="entry name" value="UGPase_prokaryotic"/>
    <property type="match status" value="1"/>
</dbReference>
<evidence type="ECO:0000313" key="9">
    <source>
        <dbReference type="EMBL" id="RKH58030.1"/>
    </source>
</evidence>
<dbReference type="InterPro" id="IPR005835">
    <property type="entry name" value="NTP_transferase_dom"/>
</dbReference>
<dbReference type="RefSeq" id="WP_120558810.1">
    <property type="nucleotide sequence ID" value="NZ_RAWK01000220.1"/>
</dbReference>
<dbReference type="GO" id="GO:0003983">
    <property type="term" value="F:UTP:glucose-1-phosphate uridylyltransferase activity"/>
    <property type="evidence" value="ECO:0007669"/>
    <property type="project" value="UniProtKB-EC"/>
</dbReference>
<dbReference type="PANTHER" id="PTHR43197">
    <property type="entry name" value="UTP--GLUCOSE-1-PHOSPHATE URIDYLYLTRANSFERASE"/>
    <property type="match status" value="1"/>
</dbReference>
<dbReference type="InterPro" id="IPR029044">
    <property type="entry name" value="Nucleotide-diphossugar_trans"/>
</dbReference>
<dbReference type="EC" id="2.7.7.9" evidence="2 7"/>
<evidence type="ECO:0000256" key="5">
    <source>
        <dbReference type="ARBA" id="ARBA00022695"/>
    </source>
</evidence>
<comment type="similarity">
    <text evidence="1 7">Belongs to the UDPGP type 2 family.</text>
</comment>
<gene>
    <name evidence="9" type="primary">galU</name>
    <name evidence="9" type="ORF">D7W81_29885</name>
</gene>
<evidence type="ECO:0000256" key="4">
    <source>
        <dbReference type="ARBA" id="ARBA00022679"/>
    </source>
</evidence>
<evidence type="ECO:0000259" key="8">
    <source>
        <dbReference type="Pfam" id="PF00483"/>
    </source>
</evidence>
<dbReference type="OrthoDB" id="9803306at2"/>
<evidence type="ECO:0000256" key="1">
    <source>
        <dbReference type="ARBA" id="ARBA00006890"/>
    </source>
</evidence>
<dbReference type="InterPro" id="IPR005771">
    <property type="entry name" value="GalU_uridylyltTrfase_bac/arc"/>
</dbReference>
<dbReference type="EMBL" id="RAWK01000220">
    <property type="protein sequence ID" value="RKH58030.1"/>
    <property type="molecule type" value="Genomic_DNA"/>
</dbReference>
<evidence type="ECO:0000256" key="2">
    <source>
        <dbReference type="ARBA" id="ARBA00012415"/>
    </source>
</evidence>
<dbReference type="AlphaFoldDB" id="A0A3A8PSJ7"/>
<name>A0A3A8PSJ7_9BACT</name>
<protein>
    <recommendedName>
        <fullName evidence="3 7">UTP--glucose-1-phosphate uridylyltransferase</fullName>
        <ecNumber evidence="2 7">2.7.7.9</ecNumber>
    </recommendedName>
    <alternativeName>
        <fullName evidence="7">UDP-glucose pyrophosphorylase</fullName>
    </alternativeName>
</protein>
<sequence length="301" mass="32364">MSSPDTKAAKLIRKCVIPAAGLGTRFLPATKAVPKEMLPIVDTPTLQYIVEEAVAAGIEDVVVINGRGKSAIEDHFDIGFELETTLRARGKTADADKLRAIANLVRIISVRQKEPLGLGHAVLCAKSVIGNEPFGVLLGDDMIDSPEDPGIGQLARIYQQHQKAVIALMEVPDSETHLYGIAAGKDLGNGVIQIDHVVEKPKKGTAPSNLAVIGRYVLPPSIFPILEKQTTGVGGEIQLTDGLATLQKTEGLLGYKFQGQRYDAGDKVGYLKANIAYALKRPDLRGGLLEYLREVVKTEKP</sequence>
<evidence type="ECO:0000256" key="7">
    <source>
        <dbReference type="RuleBase" id="RU361259"/>
    </source>
</evidence>
<comment type="caution">
    <text evidence="9">The sequence shown here is derived from an EMBL/GenBank/DDBJ whole genome shotgun (WGS) entry which is preliminary data.</text>
</comment>
<evidence type="ECO:0000313" key="10">
    <source>
        <dbReference type="Proteomes" id="UP000267003"/>
    </source>
</evidence>